<feature type="compositionally biased region" description="Basic and acidic residues" evidence="1">
    <location>
        <begin position="26"/>
        <end position="39"/>
    </location>
</feature>
<feature type="compositionally biased region" description="Acidic residues" evidence="1">
    <location>
        <begin position="387"/>
        <end position="406"/>
    </location>
</feature>
<name>A0A8C7VVP4_ONCMY</name>
<dbReference type="InterPro" id="IPR039340">
    <property type="entry name" value="Tfc4/TFIIIC-102/Sfc4"/>
</dbReference>
<dbReference type="Proteomes" id="UP000694395">
    <property type="component" value="Chromosome 18"/>
</dbReference>
<feature type="compositionally biased region" description="Acidic residues" evidence="1">
    <location>
        <begin position="91"/>
        <end position="122"/>
    </location>
</feature>
<dbReference type="FunFam" id="1.25.40.10:FF:000155">
    <property type="entry name" value="General transcription factor 3C polypeptide 3"/>
    <property type="match status" value="1"/>
</dbReference>
<sequence>MSAFSSELIDYLEGRISFEEFEIRREERKAKLKVSNEGRSEEDEEIGPDDTLPSTSHGRSPRKCSQKRPAAGPEEGVSPSVQKAFASMMEEGTETEQTEEEEEEEEDDEDDDYEEEEEEDSEEERKVEAKEDEEGPSAGDVFALEMELNRENKKMMKERRNRSKLPRALRGLMGEANIRYARGDKEDAVLMCMEIIRQAPLAYEPFSTLAMIYEDQGDMEKSLQFGLIAAHLNPSDCEEWVKLADMSLEQDNIRQAIICYTKAIKYDPSNVRYLWERCSLYEQVGEHKQSMDGYRRILNLLPPTDGEHFMQLSRDMAKSYYESSDLPSAMGVMEKALRRHPELVTDESINMAAELYIANHQHDKALQVLVQFCGIVLERGEPKPDLVEEENPEEEQEKMESEENPEEQEKMEAEENPEEQKKMEVEEEEEQKKMEAEEEEEQKKMEAEEENPEKEKEMKTATTEEPGEVREVVVPDHVPVDIRVKLMVCLIHQHVYRPLDVSTTQCIYLLWEHTDSYQISHLIIIVFLNV</sequence>
<feature type="region of interest" description="Disordered" evidence="1">
    <location>
        <begin position="383"/>
        <end position="465"/>
    </location>
</feature>
<dbReference type="PANTHER" id="PTHR23082:SF0">
    <property type="entry name" value="GENERAL TRANSCRIPTION FACTOR 3C POLYPEPTIDE 3"/>
    <property type="match status" value="1"/>
</dbReference>
<dbReference type="SMART" id="SM00028">
    <property type="entry name" value="TPR"/>
    <property type="match status" value="4"/>
</dbReference>
<accession>A0A8C7VVP4</accession>
<dbReference type="PROSITE" id="PS50005">
    <property type="entry name" value="TPR"/>
    <property type="match status" value="1"/>
</dbReference>
<evidence type="ECO:0000313" key="3">
    <source>
        <dbReference type="Proteomes" id="UP000694395"/>
    </source>
</evidence>
<dbReference type="Pfam" id="PF13181">
    <property type="entry name" value="TPR_8"/>
    <property type="match status" value="1"/>
</dbReference>
<reference evidence="2" key="3">
    <citation type="submission" date="2025-09" db="UniProtKB">
        <authorList>
            <consortium name="Ensembl"/>
        </authorList>
    </citation>
    <scope>IDENTIFICATION</scope>
</reference>
<evidence type="ECO:0000256" key="1">
    <source>
        <dbReference type="SAM" id="MobiDB-lite"/>
    </source>
</evidence>
<dbReference type="InterPro" id="IPR019734">
    <property type="entry name" value="TPR_rpt"/>
</dbReference>
<protein>
    <recommendedName>
        <fullName evidence="4">General transcription factor 3C polypeptide 3</fullName>
    </recommendedName>
</protein>
<dbReference type="InterPro" id="IPR011990">
    <property type="entry name" value="TPR-like_helical_dom_sf"/>
</dbReference>
<evidence type="ECO:0000313" key="2">
    <source>
        <dbReference type="Ensembl" id="ENSOMYP00000054321.2"/>
    </source>
</evidence>
<dbReference type="PANTHER" id="PTHR23082">
    <property type="entry name" value="TRANSCRIPTION INITIATION FACTOR IIIC TFIIIC , POLYPEPTIDE 3-RELATED"/>
    <property type="match status" value="1"/>
</dbReference>
<reference evidence="2" key="1">
    <citation type="submission" date="2020-07" db="EMBL/GenBank/DDBJ databases">
        <title>A long reads based de novo assembly of the rainbow trout Arlee double haploid line genome.</title>
        <authorList>
            <person name="Gao G."/>
            <person name="Palti Y."/>
        </authorList>
    </citation>
    <scope>NUCLEOTIDE SEQUENCE [LARGE SCALE GENOMIC DNA]</scope>
</reference>
<dbReference type="SUPFAM" id="SSF48452">
    <property type="entry name" value="TPR-like"/>
    <property type="match status" value="1"/>
</dbReference>
<evidence type="ECO:0008006" key="4">
    <source>
        <dbReference type="Google" id="ProtNLM"/>
    </source>
</evidence>
<dbReference type="Gene3D" id="1.25.40.10">
    <property type="entry name" value="Tetratricopeptide repeat domain"/>
    <property type="match status" value="1"/>
</dbReference>
<feature type="region of interest" description="Disordered" evidence="1">
    <location>
        <begin position="26"/>
        <end position="139"/>
    </location>
</feature>
<dbReference type="GeneTree" id="ENSGT00390000016929"/>
<organism evidence="2 3">
    <name type="scientific">Oncorhynchus mykiss</name>
    <name type="common">Rainbow trout</name>
    <name type="synonym">Salmo gairdneri</name>
    <dbReference type="NCBI Taxonomy" id="8022"/>
    <lineage>
        <taxon>Eukaryota</taxon>
        <taxon>Metazoa</taxon>
        <taxon>Chordata</taxon>
        <taxon>Craniata</taxon>
        <taxon>Vertebrata</taxon>
        <taxon>Euteleostomi</taxon>
        <taxon>Actinopterygii</taxon>
        <taxon>Neopterygii</taxon>
        <taxon>Teleostei</taxon>
        <taxon>Protacanthopterygii</taxon>
        <taxon>Salmoniformes</taxon>
        <taxon>Salmonidae</taxon>
        <taxon>Salmoninae</taxon>
        <taxon>Oncorhynchus</taxon>
    </lineage>
</organism>
<dbReference type="GO" id="GO:0006383">
    <property type="term" value="P:transcription by RNA polymerase III"/>
    <property type="evidence" value="ECO:0007669"/>
    <property type="project" value="InterPro"/>
</dbReference>
<proteinExistence type="predicted"/>
<reference evidence="2" key="2">
    <citation type="submission" date="2025-08" db="UniProtKB">
        <authorList>
            <consortium name="Ensembl"/>
        </authorList>
    </citation>
    <scope>IDENTIFICATION</scope>
</reference>
<dbReference type="Ensembl" id="ENSOMYT00000059136.2">
    <property type="protein sequence ID" value="ENSOMYP00000054321.2"/>
    <property type="gene ID" value="ENSOMYG00000049095.1"/>
</dbReference>
<keyword evidence="3" id="KW-1185">Reference proteome</keyword>
<feature type="compositionally biased region" description="Basic and acidic residues" evidence="1">
    <location>
        <begin position="407"/>
        <end position="446"/>
    </location>
</feature>
<dbReference type="GO" id="GO:0000127">
    <property type="term" value="C:transcription factor TFIIIC complex"/>
    <property type="evidence" value="ECO:0007669"/>
    <property type="project" value="TreeGrafter"/>
</dbReference>
<dbReference type="AlphaFoldDB" id="A0A8C7VVP4"/>